<dbReference type="InterPro" id="IPR051799">
    <property type="entry name" value="NADH_flavin_oxidoreductase"/>
</dbReference>
<dbReference type="SUPFAM" id="SSF51395">
    <property type="entry name" value="FMN-linked oxidoreductases"/>
    <property type="match status" value="1"/>
</dbReference>
<dbReference type="RefSeq" id="WP_092287601.1">
    <property type="nucleotide sequence ID" value="NZ_LT629763.1"/>
</dbReference>
<dbReference type="PANTHER" id="PTHR43656:SF2">
    <property type="entry name" value="BINDING OXIDOREDUCTASE, PUTATIVE (AFU_ORTHOLOGUE AFUA_2G08260)-RELATED"/>
    <property type="match status" value="1"/>
</dbReference>
<accession>A0A1H1VQE1</accession>
<name>A0A1H1VQE1_9GAMM</name>
<keyword evidence="1" id="KW-0285">Flavoprotein</keyword>
<dbReference type="Proteomes" id="UP000243413">
    <property type="component" value="Chromosome I"/>
</dbReference>
<evidence type="ECO:0000256" key="2">
    <source>
        <dbReference type="ARBA" id="ARBA00023002"/>
    </source>
</evidence>
<organism evidence="4 5">
    <name type="scientific">Halopseudomonas sabulinigri</name>
    <dbReference type="NCBI Taxonomy" id="472181"/>
    <lineage>
        <taxon>Bacteria</taxon>
        <taxon>Pseudomonadati</taxon>
        <taxon>Pseudomonadota</taxon>
        <taxon>Gammaproteobacteria</taxon>
        <taxon>Pseudomonadales</taxon>
        <taxon>Pseudomonadaceae</taxon>
        <taxon>Halopseudomonas</taxon>
    </lineage>
</organism>
<evidence type="ECO:0000256" key="1">
    <source>
        <dbReference type="ARBA" id="ARBA00022630"/>
    </source>
</evidence>
<protein>
    <submittedName>
        <fullName evidence="4">2,4-dienoyl-CoA reductase</fullName>
    </submittedName>
</protein>
<proteinExistence type="predicted"/>
<dbReference type="GO" id="GO:0016491">
    <property type="term" value="F:oxidoreductase activity"/>
    <property type="evidence" value="ECO:0007669"/>
    <property type="project" value="UniProtKB-KW"/>
</dbReference>
<dbReference type="EMBL" id="LT629763">
    <property type="protein sequence ID" value="SDS86249.1"/>
    <property type="molecule type" value="Genomic_DNA"/>
</dbReference>
<dbReference type="AlphaFoldDB" id="A0A1H1VQE1"/>
<dbReference type="CDD" id="cd04733">
    <property type="entry name" value="OYE_like_2_FMN"/>
    <property type="match status" value="1"/>
</dbReference>
<evidence type="ECO:0000259" key="3">
    <source>
        <dbReference type="Pfam" id="PF00724"/>
    </source>
</evidence>
<dbReference type="InterPro" id="IPR013785">
    <property type="entry name" value="Aldolase_TIM"/>
</dbReference>
<dbReference type="STRING" id="472181.SAMN05216271_2937"/>
<evidence type="ECO:0000313" key="5">
    <source>
        <dbReference type="Proteomes" id="UP000243413"/>
    </source>
</evidence>
<dbReference type="PANTHER" id="PTHR43656">
    <property type="entry name" value="BINDING OXIDOREDUCTASE, PUTATIVE (AFU_ORTHOLOGUE AFUA_2G08260)-RELATED"/>
    <property type="match status" value="1"/>
</dbReference>
<dbReference type="Pfam" id="PF00724">
    <property type="entry name" value="Oxidored_FMN"/>
    <property type="match status" value="1"/>
</dbReference>
<evidence type="ECO:0000313" key="4">
    <source>
        <dbReference type="EMBL" id="SDS86249.1"/>
    </source>
</evidence>
<dbReference type="OrthoDB" id="8523426at2"/>
<gene>
    <name evidence="4" type="ORF">SAMN05216271_2937</name>
</gene>
<keyword evidence="2" id="KW-0560">Oxidoreductase</keyword>
<reference evidence="5" key="1">
    <citation type="submission" date="2016-10" db="EMBL/GenBank/DDBJ databases">
        <authorList>
            <person name="Varghese N."/>
            <person name="Submissions S."/>
        </authorList>
    </citation>
    <scope>NUCLEOTIDE SEQUENCE [LARGE SCALE GENOMIC DNA]</scope>
    <source>
        <strain evidence="5">JCM 14963</strain>
    </source>
</reference>
<dbReference type="GO" id="GO:0010181">
    <property type="term" value="F:FMN binding"/>
    <property type="evidence" value="ECO:0007669"/>
    <property type="project" value="InterPro"/>
</dbReference>
<dbReference type="InterPro" id="IPR001155">
    <property type="entry name" value="OxRdtase_FMN_N"/>
</dbReference>
<dbReference type="Gene3D" id="3.20.20.70">
    <property type="entry name" value="Aldolase class I"/>
    <property type="match status" value="1"/>
</dbReference>
<sequence>MTDLFQPLTLPNGQQIPNRLAKAATEENLADSEHQPGSALRTLYGTWADGGVGLIITGNVMVDRHALTGPGGVVLEDDRQLPAFRAWAKACRSHGAQAWMQINHPGRQMMAALGQPARGPSAVSVAIPGMEKLFAVPQALTEAEIEGIIQRYVNAAKLAEQAGFAGVQIHAAHGYLFSQFLSPLTNQRSDQWGGTLENRARILLRTVDAVRAAVSRQFCVAVKLNSADFQRGGFAVDDAIAVVQMLNERAVDLIELSGGSYESPAMQGQSRDGSTLAREAYFLTFAEQVQQVARMPLMVTGGVRRPQVAQQVLDSGIAMVGMATALALQPDLPRRWRSGERIAVEPVRVNWKNRTLASVATQAIVKKQLVRLSQGKPTKVKVSPLLALVTSQLKIKRQSKRYRRWVADVDQRD</sequence>
<feature type="domain" description="NADH:flavin oxidoreductase/NADH oxidase N-terminal" evidence="3">
    <location>
        <begin position="3"/>
        <end position="339"/>
    </location>
</feature>